<evidence type="ECO:0008006" key="3">
    <source>
        <dbReference type="Google" id="ProtNLM"/>
    </source>
</evidence>
<dbReference type="Proteomes" id="UP000620124">
    <property type="component" value="Unassembled WGS sequence"/>
</dbReference>
<name>A0A8H6X6G2_9AGAR</name>
<organism evidence="1 2">
    <name type="scientific">Mycena venus</name>
    <dbReference type="NCBI Taxonomy" id="2733690"/>
    <lineage>
        <taxon>Eukaryota</taxon>
        <taxon>Fungi</taxon>
        <taxon>Dikarya</taxon>
        <taxon>Basidiomycota</taxon>
        <taxon>Agaricomycotina</taxon>
        <taxon>Agaricomycetes</taxon>
        <taxon>Agaricomycetidae</taxon>
        <taxon>Agaricales</taxon>
        <taxon>Marasmiineae</taxon>
        <taxon>Mycenaceae</taxon>
        <taxon>Mycena</taxon>
    </lineage>
</organism>
<sequence length="260" mass="29019">MATFLPTDVLLELFRQLPQPETWFVHGLFDIAGVNKAWRTAALGCVTLWSCTHRKSARSSSAAPAARTQRSDAPRCTPGLVLQHLQECAKDTTPQERAAIVQTLLSHVHRIQKFYIRHITLKPGSVDEAMILQLVDAGLEFTILRDYAHEHMGPDFQRSAEFDTPLNLTAPNLFSLSIHGTRPRAWATLLPRTLVEININSKGTPLNMDLPATIFQQCRSLKSLTLRKGFHHTHAPLSPPASHPRFIPPASLQALDLHMP</sequence>
<accession>A0A8H6X6G2</accession>
<gene>
    <name evidence="1" type="ORF">MVEN_02245400</name>
</gene>
<protein>
    <recommendedName>
        <fullName evidence="3">F-box domain-containing protein</fullName>
    </recommendedName>
</protein>
<evidence type="ECO:0000313" key="1">
    <source>
        <dbReference type="EMBL" id="KAF7334955.1"/>
    </source>
</evidence>
<proteinExistence type="predicted"/>
<dbReference type="OrthoDB" id="2996727at2759"/>
<comment type="caution">
    <text evidence="1">The sequence shown here is derived from an EMBL/GenBank/DDBJ whole genome shotgun (WGS) entry which is preliminary data.</text>
</comment>
<reference evidence="1" key="1">
    <citation type="submission" date="2020-05" db="EMBL/GenBank/DDBJ databases">
        <title>Mycena genomes resolve the evolution of fungal bioluminescence.</title>
        <authorList>
            <person name="Tsai I.J."/>
        </authorList>
    </citation>
    <scope>NUCLEOTIDE SEQUENCE</scope>
    <source>
        <strain evidence="1">CCC161011</strain>
    </source>
</reference>
<dbReference type="AlphaFoldDB" id="A0A8H6X6G2"/>
<keyword evidence="2" id="KW-1185">Reference proteome</keyword>
<dbReference type="EMBL" id="JACAZI010000025">
    <property type="protein sequence ID" value="KAF7334955.1"/>
    <property type="molecule type" value="Genomic_DNA"/>
</dbReference>
<evidence type="ECO:0000313" key="2">
    <source>
        <dbReference type="Proteomes" id="UP000620124"/>
    </source>
</evidence>